<sequence length="60" mass="7064">MEEKVEEQDERPIDAAKKIVKMEEEETKDLLLRKRRCEMRDIEGRTTKAAAKTKTTQTLN</sequence>
<reference evidence="1" key="1">
    <citation type="submission" date="2023-03" db="UniProtKB">
        <authorList>
            <consortium name="EnsemblPlants"/>
        </authorList>
    </citation>
    <scope>IDENTIFICATION</scope>
</reference>
<dbReference type="Gramene" id="MELO3C026652.2.1">
    <property type="protein sequence ID" value="MELO3C026652.2.1"/>
    <property type="gene ID" value="MELO3C026652.2"/>
</dbReference>
<dbReference type="EnsemblPlants" id="MELO3C026652.2.1">
    <property type="protein sequence ID" value="MELO3C026652.2.1"/>
    <property type="gene ID" value="MELO3C026652.2"/>
</dbReference>
<proteinExistence type="predicted"/>
<organism evidence="1">
    <name type="scientific">Cucumis melo</name>
    <name type="common">Muskmelon</name>
    <dbReference type="NCBI Taxonomy" id="3656"/>
    <lineage>
        <taxon>Eukaryota</taxon>
        <taxon>Viridiplantae</taxon>
        <taxon>Streptophyta</taxon>
        <taxon>Embryophyta</taxon>
        <taxon>Tracheophyta</taxon>
        <taxon>Spermatophyta</taxon>
        <taxon>Magnoliopsida</taxon>
        <taxon>eudicotyledons</taxon>
        <taxon>Gunneridae</taxon>
        <taxon>Pentapetalae</taxon>
        <taxon>rosids</taxon>
        <taxon>fabids</taxon>
        <taxon>Cucurbitales</taxon>
        <taxon>Cucurbitaceae</taxon>
        <taxon>Benincaseae</taxon>
        <taxon>Cucumis</taxon>
    </lineage>
</organism>
<protein>
    <submittedName>
        <fullName evidence="1">Uncharacterized protein</fullName>
    </submittedName>
</protein>
<name>A0A9I9E095_CUCME</name>
<accession>A0A9I9E095</accession>
<dbReference type="AlphaFoldDB" id="A0A9I9E095"/>
<evidence type="ECO:0000313" key="1">
    <source>
        <dbReference type="EnsemblPlants" id="MELO3C026652.2.1"/>
    </source>
</evidence>